<proteinExistence type="predicted"/>
<evidence type="ECO:0000313" key="2">
    <source>
        <dbReference type="Proteomes" id="UP000078200"/>
    </source>
</evidence>
<protein>
    <submittedName>
        <fullName evidence="1">Uncharacterized protein</fullName>
    </submittedName>
</protein>
<dbReference type="VEuPathDB" id="VectorBase:GAUT026378"/>
<evidence type="ECO:0000313" key="1">
    <source>
        <dbReference type="EnsemblMetazoa" id="GAUT026378-PA"/>
    </source>
</evidence>
<name>A0A1A9V580_GLOAU</name>
<organism evidence="1 2">
    <name type="scientific">Glossina austeni</name>
    <name type="common">Savannah tsetse fly</name>
    <dbReference type="NCBI Taxonomy" id="7395"/>
    <lineage>
        <taxon>Eukaryota</taxon>
        <taxon>Metazoa</taxon>
        <taxon>Ecdysozoa</taxon>
        <taxon>Arthropoda</taxon>
        <taxon>Hexapoda</taxon>
        <taxon>Insecta</taxon>
        <taxon>Pterygota</taxon>
        <taxon>Neoptera</taxon>
        <taxon>Endopterygota</taxon>
        <taxon>Diptera</taxon>
        <taxon>Brachycera</taxon>
        <taxon>Muscomorpha</taxon>
        <taxon>Hippoboscoidea</taxon>
        <taxon>Glossinidae</taxon>
        <taxon>Glossina</taxon>
    </lineage>
</organism>
<sequence length="102" mass="11555">MKEKHKRDISKAKSIRQTTFGIKWQQKRSGNVYSVAYGRVLLVRTSGGIENRQLDAMEVIKKDADYGSGKVGQFLQETVKIYIAESLSAIEHICTKWECFAG</sequence>
<dbReference type="EnsemblMetazoa" id="GAUT026378-RA">
    <property type="protein sequence ID" value="GAUT026378-PA"/>
    <property type="gene ID" value="GAUT026378"/>
</dbReference>
<reference evidence="1" key="1">
    <citation type="submission" date="2020-05" db="UniProtKB">
        <authorList>
            <consortium name="EnsemblMetazoa"/>
        </authorList>
    </citation>
    <scope>IDENTIFICATION</scope>
    <source>
        <strain evidence="1">TTRI</strain>
    </source>
</reference>
<dbReference type="Proteomes" id="UP000078200">
    <property type="component" value="Unassembled WGS sequence"/>
</dbReference>
<accession>A0A1A9V580</accession>
<keyword evidence="2" id="KW-1185">Reference proteome</keyword>
<dbReference type="AlphaFoldDB" id="A0A1A9V580"/>